<dbReference type="Proteomes" id="UP000634136">
    <property type="component" value="Unassembled WGS sequence"/>
</dbReference>
<keyword evidence="3" id="KW-1185">Reference proteome</keyword>
<evidence type="ECO:0000256" key="1">
    <source>
        <dbReference type="SAM" id="MobiDB-lite"/>
    </source>
</evidence>
<evidence type="ECO:0000313" key="3">
    <source>
        <dbReference type="Proteomes" id="UP000634136"/>
    </source>
</evidence>
<accession>A0A834XEZ6</accession>
<dbReference type="AlphaFoldDB" id="A0A834XEZ6"/>
<reference evidence="2" key="1">
    <citation type="submission" date="2020-09" db="EMBL/GenBank/DDBJ databases">
        <title>Genome-Enabled Discovery of Anthraquinone Biosynthesis in Senna tora.</title>
        <authorList>
            <person name="Kang S.-H."/>
            <person name="Pandey R.P."/>
            <person name="Lee C.-M."/>
            <person name="Sim J.-S."/>
            <person name="Jeong J.-T."/>
            <person name="Choi B.-S."/>
            <person name="Jung M."/>
            <person name="Ginzburg D."/>
            <person name="Zhao K."/>
            <person name="Won S.Y."/>
            <person name="Oh T.-J."/>
            <person name="Yu Y."/>
            <person name="Kim N.-H."/>
            <person name="Lee O.R."/>
            <person name="Lee T.-H."/>
            <person name="Bashyal P."/>
            <person name="Kim T.-S."/>
            <person name="Lee W.-H."/>
            <person name="Kawkins C."/>
            <person name="Kim C.-K."/>
            <person name="Kim J.S."/>
            <person name="Ahn B.O."/>
            <person name="Rhee S.Y."/>
            <person name="Sohng J.K."/>
        </authorList>
    </citation>
    <scope>NUCLEOTIDE SEQUENCE</scope>
    <source>
        <tissue evidence="2">Leaf</tissue>
    </source>
</reference>
<feature type="compositionally biased region" description="Acidic residues" evidence="1">
    <location>
        <begin position="10"/>
        <end position="19"/>
    </location>
</feature>
<feature type="region of interest" description="Disordered" evidence="1">
    <location>
        <begin position="1"/>
        <end position="52"/>
    </location>
</feature>
<organism evidence="2 3">
    <name type="scientific">Senna tora</name>
    <dbReference type="NCBI Taxonomy" id="362788"/>
    <lineage>
        <taxon>Eukaryota</taxon>
        <taxon>Viridiplantae</taxon>
        <taxon>Streptophyta</taxon>
        <taxon>Embryophyta</taxon>
        <taxon>Tracheophyta</taxon>
        <taxon>Spermatophyta</taxon>
        <taxon>Magnoliopsida</taxon>
        <taxon>eudicotyledons</taxon>
        <taxon>Gunneridae</taxon>
        <taxon>Pentapetalae</taxon>
        <taxon>rosids</taxon>
        <taxon>fabids</taxon>
        <taxon>Fabales</taxon>
        <taxon>Fabaceae</taxon>
        <taxon>Caesalpinioideae</taxon>
        <taxon>Cassia clade</taxon>
        <taxon>Senna</taxon>
    </lineage>
</organism>
<proteinExistence type="predicted"/>
<comment type="caution">
    <text evidence="2">The sequence shown here is derived from an EMBL/GenBank/DDBJ whole genome shotgun (WGS) entry which is preliminary data.</text>
</comment>
<sequence length="52" mass="5978">MGSYAKFLWDAEEDEEDEESCKLKSDQSHTYPPDLRHPRANNRPRLSAASQA</sequence>
<dbReference type="EMBL" id="JAAIUW010000001">
    <property type="protein sequence ID" value="KAF7843260.1"/>
    <property type="molecule type" value="Genomic_DNA"/>
</dbReference>
<protein>
    <submittedName>
        <fullName evidence="2">TPR repeat protein</fullName>
    </submittedName>
</protein>
<name>A0A834XEZ6_9FABA</name>
<evidence type="ECO:0000313" key="2">
    <source>
        <dbReference type="EMBL" id="KAF7843260.1"/>
    </source>
</evidence>
<gene>
    <name evidence="2" type="ORF">G2W53_000165</name>
</gene>